<evidence type="ECO:0000259" key="6">
    <source>
        <dbReference type="Pfam" id="PF24568"/>
    </source>
</evidence>
<dbReference type="STRING" id="1196031.A361_24605"/>
<dbReference type="CDD" id="cd12797">
    <property type="entry name" value="M23_peptidase"/>
    <property type="match status" value="1"/>
</dbReference>
<gene>
    <name evidence="7" type="ORF">A361_24605</name>
</gene>
<dbReference type="GO" id="GO:0004222">
    <property type="term" value="F:metalloendopeptidase activity"/>
    <property type="evidence" value="ECO:0007669"/>
    <property type="project" value="TreeGrafter"/>
</dbReference>
<dbReference type="Pfam" id="PF01551">
    <property type="entry name" value="Peptidase_M23"/>
    <property type="match status" value="1"/>
</dbReference>
<accession>A0A160MGN3</accession>
<dbReference type="eggNOG" id="COG4942">
    <property type="taxonomic scope" value="Bacteria"/>
</dbReference>
<feature type="chain" id="PRO_5039419196" evidence="4">
    <location>
        <begin position="22"/>
        <end position="449"/>
    </location>
</feature>
<dbReference type="InterPro" id="IPR011055">
    <property type="entry name" value="Dup_hybrid_motif"/>
</dbReference>
<evidence type="ECO:0000259" key="5">
    <source>
        <dbReference type="Pfam" id="PF01551"/>
    </source>
</evidence>
<feature type="region of interest" description="Disordered" evidence="3">
    <location>
        <begin position="269"/>
        <end position="323"/>
    </location>
</feature>
<dbReference type="KEGG" id="bon:A361_24605"/>
<dbReference type="InterPro" id="IPR016047">
    <property type="entry name" value="M23ase_b-sheet_dom"/>
</dbReference>
<dbReference type="Pfam" id="PF24568">
    <property type="entry name" value="CC_PcsB"/>
    <property type="match status" value="1"/>
</dbReference>
<dbReference type="Gene3D" id="6.10.250.3150">
    <property type="match status" value="1"/>
</dbReference>
<dbReference type="PANTHER" id="PTHR21666:SF270">
    <property type="entry name" value="MUREIN HYDROLASE ACTIVATOR ENVC"/>
    <property type="match status" value="1"/>
</dbReference>
<dbReference type="SUPFAM" id="SSF51261">
    <property type="entry name" value="Duplicated hybrid motif"/>
    <property type="match status" value="1"/>
</dbReference>
<feature type="coiled-coil region" evidence="2">
    <location>
        <begin position="27"/>
        <end position="135"/>
    </location>
</feature>
<dbReference type="EMBL" id="CP015506">
    <property type="protein sequence ID" value="AND42193.1"/>
    <property type="molecule type" value="Genomic_DNA"/>
</dbReference>
<evidence type="ECO:0000256" key="4">
    <source>
        <dbReference type="SAM" id="SignalP"/>
    </source>
</evidence>
<feature type="domain" description="M23ase beta-sheet core" evidence="5">
    <location>
        <begin position="340"/>
        <end position="437"/>
    </location>
</feature>
<evidence type="ECO:0000256" key="1">
    <source>
        <dbReference type="ARBA" id="ARBA00022729"/>
    </source>
</evidence>
<keyword evidence="2" id="KW-0175">Coiled coil</keyword>
<keyword evidence="1 4" id="KW-0732">Signal</keyword>
<evidence type="ECO:0000313" key="8">
    <source>
        <dbReference type="Proteomes" id="UP000077856"/>
    </source>
</evidence>
<dbReference type="AlphaFoldDB" id="A0A160MGN3"/>
<dbReference type="Proteomes" id="UP000077856">
    <property type="component" value="Chromosome"/>
</dbReference>
<proteinExistence type="predicted"/>
<evidence type="ECO:0000313" key="7">
    <source>
        <dbReference type="EMBL" id="AND42193.1"/>
    </source>
</evidence>
<protein>
    <submittedName>
        <fullName evidence="7">Peptidase M23</fullName>
    </submittedName>
</protein>
<dbReference type="Gene3D" id="2.70.70.10">
    <property type="entry name" value="Glucose Permease (Domain IIA)"/>
    <property type="match status" value="1"/>
</dbReference>
<dbReference type="PANTHER" id="PTHR21666">
    <property type="entry name" value="PEPTIDASE-RELATED"/>
    <property type="match status" value="1"/>
</dbReference>
<dbReference type="InterPro" id="IPR050570">
    <property type="entry name" value="Cell_wall_metabolism_enzyme"/>
</dbReference>
<dbReference type="InterPro" id="IPR057309">
    <property type="entry name" value="PcsB_CC"/>
</dbReference>
<dbReference type="RefSeq" id="WP_019383350.1">
    <property type="nucleotide sequence ID" value="NZ_CP015506.1"/>
</dbReference>
<feature type="signal peptide" evidence="4">
    <location>
        <begin position="1"/>
        <end position="21"/>
    </location>
</feature>
<evidence type="ECO:0000256" key="2">
    <source>
        <dbReference type="SAM" id="Coils"/>
    </source>
</evidence>
<reference evidence="7 8" key="1">
    <citation type="submission" date="2016-04" db="EMBL/GenBank/DDBJ databases">
        <title>Complete genome sequence of Bacillus oceanisediminis strain 2691.</title>
        <authorList>
            <person name="Jeong H."/>
            <person name="Kim H.J."/>
            <person name="Lee D.-W."/>
        </authorList>
    </citation>
    <scope>NUCLEOTIDE SEQUENCE [LARGE SCALE GENOMIC DNA]</scope>
    <source>
        <strain evidence="7 8">2691</strain>
    </source>
</reference>
<feature type="domain" description="Peptidoglycan hydrolase PcsB coiled-coil" evidence="6">
    <location>
        <begin position="111"/>
        <end position="185"/>
    </location>
</feature>
<sequence>MKKSIITLSLAAILGFGSATVGLPLEKASAENKLNDLNSQKDKINQQRSGVESKITDTDKKINENQGEQQSVQSEIERLDKAISDALAKIEEKNGQIAETKKEIEKLEAEIEVLVERIKKRNELLKDRARNYQETGGMVSYIDVLMGAQSFGDFVERVGAVATIVEADQDILKAHQADKDELEKKQAQVKEELASLEKMRAELESMKKSLNAQKAEKDKLLKSLKHEEEEMHAHKLELAEENEILAAQEAAIQKAIKLEQERQAEAARQAELAKQKAAQEAAKKSSSSSAGSSSAGSSSSSDSGSSSSPQVTPPSVSSGAWTKPAAGRLSSGFGGRSLGEHYGVDIASGGTVPIVAAADGVVIRSYYSSSYGNAIFIAHSIGGQTYTTVYAHMRSRSVGSGQTVSKGQQIGIMGNTGQSYGQHLHFELHRGSWNAAKSNAINPVGIVPL</sequence>
<evidence type="ECO:0000256" key="3">
    <source>
        <dbReference type="SAM" id="MobiDB-lite"/>
    </source>
</evidence>
<feature type="compositionally biased region" description="Low complexity" evidence="3">
    <location>
        <begin position="269"/>
        <end position="308"/>
    </location>
</feature>
<organism evidence="7 8">
    <name type="scientific">Cytobacillus oceanisediminis 2691</name>
    <dbReference type="NCBI Taxonomy" id="1196031"/>
    <lineage>
        <taxon>Bacteria</taxon>
        <taxon>Bacillati</taxon>
        <taxon>Bacillota</taxon>
        <taxon>Bacilli</taxon>
        <taxon>Bacillales</taxon>
        <taxon>Bacillaceae</taxon>
        <taxon>Cytobacillus</taxon>
    </lineage>
</organism>
<name>A0A160MGN3_9BACI</name>
<feature type="compositionally biased region" description="Polar residues" evidence="3">
    <location>
        <begin position="309"/>
        <end position="320"/>
    </location>
</feature>